<feature type="compositionally biased region" description="Polar residues" evidence="1">
    <location>
        <begin position="162"/>
        <end position="174"/>
    </location>
</feature>
<evidence type="ECO:0000313" key="4">
    <source>
        <dbReference type="Proteomes" id="UP000813385"/>
    </source>
</evidence>
<feature type="compositionally biased region" description="Low complexity" evidence="1">
    <location>
        <begin position="131"/>
        <end position="160"/>
    </location>
</feature>
<evidence type="ECO:0000256" key="2">
    <source>
        <dbReference type="SAM" id="Phobius"/>
    </source>
</evidence>
<dbReference type="CDD" id="cd12087">
    <property type="entry name" value="TM_EGFR-like"/>
    <property type="match status" value="1"/>
</dbReference>
<feature type="transmembrane region" description="Helical" evidence="2">
    <location>
        <begin position="178"/>
        <end position="202"/>
    </location>
</feature>
<accession>A0A8K0X861</accession>
<gene>
    <name evidence="3" type="ORF">B0T11DRAFT_270578</name>
</gene>
<dbReference type="Proteomes" id="UP000813385">
    <property type="component" value="Unassembled WGS sequence"/>
</dbReference>
<feature type="region of interest" description="Disordered" evidence="1">
    <location>
        <begin position="131"/>
        <end position="174"/>
    </location>
</feature>
<comment type="caution">
    <text evidence="3">The sequence shown here is derived from an EMBL/GenBank/DDBJ whole genome shotgun (WGS) entry which is preliminary data.</text>
</comment>
<dbReference type="EMBL" id="JAGPXD010000001">
    <property type="protein sequence ID" value="KAH7375586.1"/>
    <property type="molecule type" value="Genomic_DNA"/>
</dbReference>
<sequence>MADDENLTRKSWARDDQVSVQAKPDFWGWYIQEDLSTQALVCLGTSETFRFTSTYGGCCPEASTTTCSFATACTNSVIRYRGGDSGTCNDGYECVTISIVHPGQEASPTMQFVCGNTVAMSYTQIWRQLPAETTTSEVPSTSSSPSSPTASETSPTTGEPLPSNTEGTENGNTSGSSMAWIAGAVVGPLVLIVALVLGIWWYRRRSAKKVAAAQAGAQGYVPAMATHPGWAASPSYPQQPKPPSPYYQDAHGNPQWVDNGYPVAEMPSNPAQHPQELPASPPRQ</sequence>
<evidence type="ECO:0000313" key="3">
    <source>
        <dbReference type="EMBL" id="KAH7375586.1"/>
    </source>
</evidence>
<keyword evidence="2" id="KW-1133">Transmembrane helix</keyword>
<name>A0A8K0X861_9PEZI</name>
<keyword evidence="2" id="KW-0812">Transmembrane</keyword>
<evidence type="ECO:0000256" key="1">
    <source>
        <dbReference type="SAM" id="MobiDB-lite"/>
    </source>
</evidence>
<dbReference type="OrthoDB" id="3557178at2759"/>
<protein>
    <submittedName>
        <fullName evidence="3">Uncharacterized protein</fullName>
    </submittedName>
</protein>
<feature type="region of interest" description="Disordered" evidence="1">
    <location>
        <begin position="231"/>
        <end position="284"/>
    </location>
</feature>
<dbReference type="AlphaFoldDB" id="A0A8K0X861"/>
<keyword evidence="4" id="KW-1185">Reference proteome</keyword>
<reference evidence="3" key="1">
    <citation type="journal article" date="2021" name="Nat. Commun.">
        <title>Genetic determinants of endophytism in the Arabidopsis root mycobiome.</title>
        <authorList>
            <person name="Mesny F."/>
            <person name="Miyauchi S."/>
            <person name="Thiergart T."/>
            <person name="Pickel B."/>
            <person name="Atanasova L."/>
            <person name="Karlsson M."/>
            <person name="Huettel B."/>
            <person name="Barry K.W."/>
            <person name="Haridas S."/>
            <person name="Chen C."/>
            <person name="Bauer D."/>
            <person name="Andreopoulos W."/>
            <person name="Pangilinan J."/>
            <person name="LaButti K."/>
            <person name="Riley R."/>
            <person name="Lipzen A."/>
            <person name="Clum A."/>
            <person name="Drula E."/>
            <person name="Henrissat B."/>
            <person name="Kohler A."/>
            <person name="Grigoriev I.V."/>
            <person name="Martin F.M."/>
            <person name="Hacquard S."/>
        </authorList>
    </citation>
    <scope>NUCLEOTIDE SEQUENCE</scope>
    <source>
        <strain evidence="3">MPI-CAGE-AT-0016</strain>
    </source>
</reference>
<organism evidence="3 4">
    <name type="scientific">Plectosphaerella cucumerina</name>
    <dbReference type="NCBI Taxonomy" id="40658"/>
    <lineage>
        <taxon>Eukaryota</taxon>
        <taxon>Fungi</taxon>
        <taxon>Dikarya</taxon>
        <taxon>Ascomycota</taxon>
        <taxon>Pezizomycotina</taxon>
        <taxon>Sordariomycetes</taxon>
        <taxon>Hypocreomycetidae</taxon>
        <taxon>Glomerellales</taxon>
        <taxon>Plectosphaerellaceae</taxon>
        <taxon>Plectosphaerella</taxon>
    </lineage>
</organism>
<proteinExistence type="predicted"/>
<keyword evidence="2" id="KW-0472">Membrane</keyword>